<dbReference type="Pfam" id="PF13541">
    <property type="entry name" value="ChlI"/>
    <property type="match status" value="1"/>
</dbReference>
<dbReference type="PRINTS" id="PR00830">
    <property type="entry name" value="ENDOLAPTASE"/>
</dbReference>
<evidence type="ECO:0000313" key="4">
    <source>
        <dbReference type="Proteomes" id="UP000176678"/>
    </source>
</evidence>
<dbReference type="Pfam" id="PF01078">
    <property type="entry name" value="Mg_chelatase"/>
    <property type="match status" value="1"/>
</dbReference>
<dbReference type="PANTHER" id="PTHR32039">
    <property type="entry name" value="MAGNESIUM-CHELATASE SUBUNIT CHLI"/>
    <property type="match status" value="1"/>
</dbReference>
<organism evidence="3 4">
    <name type="scientific">Candidatus Uhrbacteria bacterium RIFCSPLOWO2_02_FULL_51_9</name>
    <dbReference type="NCBI Taxonomy" id="1802410"/>
    <lineage>
        <taxon>Bacteria</taxon>
        <taxon>Candidatus Uhriibacteriota</taxon>
    </lineage>
</organism>
<dbReference type="InterPro" id="IPR004482">
    <property type="entry name" value="Mg_chelat-rel"/>
</dbReference>
<sequence>MLATVNSAALYGIDAVPVTVELDLGTGFPSFNIVGLADTAVQEAKERVRSAIRNSGLPFPTNHRILINLAPADVKKSGPLYDLPIAIAILKAYVPLEVDISHALFVGEVSLDGAVRPVHGALPIALFAKRAGLTTLFVPSKNATEAAYVSDIFVVPVTTVTELIKHLTGEAPITPVPRTIPAPETIIYEHNLAHVRGQFFAKRALEIAAAGAHNVLFSGPPGAGKTLLARTLPSILPPMTETEMLEVTKIYSVAGIAPGGRGLVTTRPFRAPHHSASAISLVGGGDIPKPGEVSFAHRGVLFLDEAPEFPRTLLESLRQPLEDGCVTITRVKHTLTFPARFMLLMSQNPCPCGYFGDPAHQCMCLPTQIQNYQKKLSGPLLDRVDMVLEVPAVKIEELAGEVDGESSATVRARVTEARERQLHRFATHAKAGDTPALHNNAEMSSEHLRALARIDDAALTLLKTAATQMHLSARGFYRTIKVARTVADLASSDIIQTTHIAEALQFREKRS</sequence>
<dbReference type="InterPro" id="IPR020568">
    <property type="entry name" value="Ribosomal_Su5_D2-typ_SF"/>
</dbReference>
<evidence type="ECO:0000259" key="2">
    <source>
        <dbReference type="SMART" id="SM00382"/>
    </source>
</evidence>
<dbReference type="InterPro" id="IPR003593">
    <property type="entry name" value="AAA+_ATPase"/>
</dbReference>
<dbReference type="GO" id="GO:0005524">
    <property type="term" value="F:ATP binding"/>
    <property type="evidence" value="ECO:0007669"/>
    <property type="project" value="InterPro"/>
</dbReference>
<comment type="similarity">
    <text evidence="1">Belongs to the Mg-chelatase subunits D/I family. ComM subfamily.</text>
</comment>
<dbReference type="EMBL" id="MGES01000035">
    <property type="protein sequence ID" value="OGL88636.1"/>
    <property type="molecule type" value="Genomic_DNA"/>
</dbReference>
<dbReference type="InterPro" id="IPR025158">
    <property type="entry name" value="Mg_chelat-rel_C"/>
</dbReference>
<evidence type="ECO:0000256" key="1">
    <source>
        <dbReference type="ARBA" id="ARBA00006354"/>
    </source>
</evidence>
<dbReference type="InterPro" id="IPR045006">
    <property type="entry name" value="CHLI-like"/>
</dbReference>
<dbReference type="STRING" id="1802410.A3H75_03460"/>
<feature type="domain" description="AAA+ ATPase" evidence="2">
    <location>
        <begin position="211"/>
        <end position="349"/>
    </location>
</feature>
<dbReference type="Gene3D" id="3.30.230.10">
    <property type="match status" value="1"/>
</dbReference>
<dbReference type="AlphaFoldDB" id="A0A1F7VDN8"/>
<dbReference type="Proteomes" id="UP000176678">
    <property type="component" value="Unassembled WGS sequence"/>
</dbReference>
<dbReference type="InterPro" id="IPR014721">
    <property type="entry name" value="Ribsml_uS5_D2-typ_fold_subgr"/>
</dbReference>
<dbReference type="PANTHER" id="PTHR32039:SF7">
    <property type="entry name" value="COMPETENCE PROTEIN COMM"/>
    <property type="match status" value="1"/>
</dbReference>
<accession>A0A1F7VDN8</accession>
<dbReference type="SUPFAM" id="SSF52540">
    <property type="entry name" value="P-loop containing nucleoside triphosphate hydrolases"/>
    <property type="match status" value="1"/>
</dbReference>
<dbReference type="SMART" id="SM00382">
    <property type="entry name" value="AAA"/>
    <property type="match status" value="1"/>
</dbReference>
<gene>
    <name evidence="3" type="ORF">A3H75_03460</name>
</gene>
<comment type="caution">
    <text evidence="3">The sequence shown here is derived from an EMBL/GenBank/DDBJ whole genome shotgun (WGS) entry which is preliminary data.</text>
</comment>
<protein>
    <submittedName>
        <fullName evidence="3">Magnesium chelatase</fullName>
    </submittedName>
</protein>
<dbReference type="Pfam" id="PF13335">
    <property type="entry name" value="Mg_chelatase_C"/>
    <property type="match status" value="1"/>
</dbReference>
<dbReference type="SUPFAM" id="SSF54211">
    <property type="entry name" value="Ribosomal protein S5 domain 2-like"/>
    <property type="match status" value="1"/>
</dbReference>
<evidence type="ECO:0000313" key="3">
    <source>
        <dbReference type="EMBL" id="OGL88636.1"/>
    </source>
</evidence>
<dbReference type="Gene3D" id="3.40.50.300">
    <property type="entry name" value="P-loop containing nucleotide triphosphate hydrolases"/>
    <property type="match status" value="1"/>
</dbReference>
<dbReference type="NCBIfam" id="TIGR00368">
    <property type="entry name" value="YifB family Mg chelatase-like AAA ATPase"/>
    <property type="match status" value="1"/>
</dbReference>
<reference evidence="3 4" key="1">
    <citation type="journal article" date="2016" name="Nat. Commun.">
        <title>Thousands of microbial genomes shed light on interconnected biogeochemical processes in an aquifer system.</title>
        <authorList>
            <person name="Anantharaman K."/>
            <person name="Brown C.T."/>
            <person name="Hug L.A."/>
            <person name="Sharon I."/>
            <person name="Castelle C.J."/>
            <person name="Probst A.J."/>
            <person name="Thomas B.C."/>
            <person name="Singh A."/>
            <person name="Wilkins M.J."/>
            <person name="Karaoz U."/>
            <person name="Brodie E.L."/>
            <person name="Williams K.H."/>
            <person name="Hubbard S.S."/>
            <person name="Banfield J.F."/>
        </authorList>
    </citation>
    <scope>NUCLEOTIDE SEQUENCE [LARGE SCALE GENOMIC DNA]</scope>
</reference>
<proteinExistence type="inferred from homology"/>
<dbReference type="InterPro" id="IPR027417">
    <property type="entry name" value="P-loop_NTPase"/>
</dbReference>
<dbReference type="InterPro" id="IPR000523">
    <property type="entry name" value="Mg_chelatse_chII-like_cat_dom"/>
</dbReference>
<name>A0A1F7VDN8_9BACT</name>